<dbReference type="InterPro" id="IPR019460">
    <property type="entry name" value="Atg11_C"/>
</dbReference>
<gene>
    <name evidence="9" type="ORF">SI8410_06009310</name>
</gene>
<evidence type="ECO:0000256" key="6">
    <source>
        <dbReference type="SAM" id="MobiDB-lite"/>
    </source>
</evidence>
<dbReference type="InterPro" id="IPR045326">
    <property type="entry name" value="ATG17-like_dom"/>
</dbReference>
<evidence type="ECO:0000259" key="7">
    <source>
        <dbReference type="Pfam" id="PF04108"/>
    </source>
</evidence>
<feature type="compositionally biased region" description="Basic and acidic residues" evidence="6">
    <location>
        <begin position="718"/>
        <end position="735"/>
    </location>
</feature>
<feature type="compositionally biased region" description="Pro residues" evidence="6">
    <location>
        <begin position="95"/>
        <end position="115"/>
    </location>
</feature>
<keyword evidence="1" id="KW-0813">Transport</keyword>
<dbReference type="GO" id="GO:0034045">
    <property type="term" value="C:phagophore assembly site membrane"/>
    <property type="evidence" value="ECO:0007669"/>
    <property type="project" value="TreeGrafter"/>
</dbReference>
<keyword evidence="10" id="KW-1185">Reference proteome</keyword>
<dbReference type="GO" id="GO:0034727">
    <property type="term" value="P:piecemeal microautophagy of the nucleus"/>
    <property type="evidence" value="ECO:0007669"/>
    <property type="project" value="TreeGrafter"/>
</dbReference>
<dbReference type="PANTHER" id="PTHR13222:SF1">
    <property type="entry name" value="RB1-INDUCIBLE COILED-COIL PROTEIN 1"/>
    <property type="match status" value="1"/>
</dbReference>
<dbReference type="SUPFAM" id="SSF54236">
    <property type="entry name" value="Ubiquitin-like"/>
    <property type="match status" value="1"/>
</dbReference>
<evidence type="ECO:0000256" key="3">
    <source>
        <dbReference type="ARBA" id="ARBA00023006"/>
    </source>
</evidence>
<feature type="coiled-coil region" evidence="5">
    <location>
        <begin position="843"/>
        <end position="891"/>
    </location>
</feature>
<dbReference type="GO" id="GO:0061709">
    <property type="term" value="P:reticulophagy"/>
    <property type="evidence" value="ECO:0007669"/>
    <property type="project" value="TreeGrafter"/>
</dbReference>
<dbReference type="GO" id="GO:0060090">
    <property type="term" value="F:molecular adaptor activity"/>
    <property type="evidence" value="ECO:0007669"/>
    <property type="project" value="TreeGrafter"/>
</dbReference>
<keyword evidence="4 5" id="KW-0175">Coiled coil</keyword>
<feature type="region of interest" description="Disordered" evidence="6">
    <location>
        <begin position="94"/>
        <end position="131"/>
    </location>
</feature>
<sequence length="1147" mass="127216">MASSEISEDFVPGRKLLVHVAENGHSFEFDCDESTPVEMVQRTIEKLCGLPPGDQFLLCLDRKLEPHRPLSFYKLPQDDREVFLYNRPRLHADAQPPPAETFDLPPPADPPPPPSAARDPHPLDDAPDPALKALPSYERQFRFHFHRGQVIFNLSQTKFDACQRLLLEQWVQQRAMETARGSMDQGYRVVQQSFSEFVKLYSQQHRHHSELLQNFASNIERLRSCRLHPALQTESRKCLLDFVKEDHLRKLAENCAHSHRQFEVKVSQFKSAFGELKRRVEDLGLGRASASLKDLDVAIKDHQKYLAEQKSIMQSLSKDVNTVKKLVDDCLSRQISSSLRPHDAVSALGPMYDVHEKNNLPKMRACDDAIGELLNLCKAKKNDMNLFVHSFMQKVVQVQSVIRDIRLQFPAFMEAMDRQDDVFADLSVARGIAPAYRACLAEVIRRKSSMKLYMGKAGEYAERLARERELEIGRRSEFLRAQGRFIPRDILATMGLFDNPKPCDVNVAPFDTNLLEIDFAELNRYAPEHLAAPLARKGSSLSEMEGNADALTETGEESVHISGTGKLEVENAQLRADLASAIARICSLSQELGDDPLDDSKVGGFLKDAAEKTAEALRLKDEYSNHLQSMLKMKELQCSSYEKRIQELEQRLSDHYLQAQRAPAGKDASSGSAHRELKVDDDCKSGVSGDGEVHMPYTAETSTEAMEEASSASASAESKLKEHFTEQSGKPREGADENMVDFPGELIPPVLDPGKNLVDASMVEQPREENTGCEKNGGPKMEAGNSLLSLDNSMNGGGGGPDEPPRALTSSGSGSSRSALMSKSGDMFVSELQSALAERSSRCDDIESQLKTAVDEILSLQQDLEVSRKLLEESQMNCAHLENCLHEARQEAQTNLCAADRRASEYNALRSSAVKLRGLFERLRSCVAASGGVAGFVDSLRSLSLSLTSSPKEEEDDGLAEFRACIRVLADKVNFLSRQRTELLDRCSVLEATDGKLSKEVEEKKEQIKNLYAKLRLEKQASKEKISFGRLEVHELAAFVLNAAGHYVAVNRSHPNYYLSTESVALFVDHLPTRPAYITGQIVHIERQTVRPAAAAGGDQAEPISGGAAAAGRLVAPPTNPYDLPVGCEYFIVTVAMLPDAIRPLTS</sequence>
<dbReference type="InterPro" id="IPR029071">
    <property type="entry name" value="Ubiquitin-like_domsf"/>
</dbReference>
<feature type="compositionally biased region" description="Low complexity" evidence="6">
    <location>
        <begin position="698"/>
        <end position="717"/>
    </location>
</feature>
<keyword evidence="2" id="KW-0653">Protein transport</keyword>
<dbReference type="GO" id="GO:0000045">
    <property type="term" value="P:autophagosome assembly"/>
    <property type="evidence" value="ECO:0007669"/>
    <property type="project" value="InterPro"/>
</dbReference>
<dbReference type="GO" id="GO:0034517">
    <property type="term" value="P:ribophagy"/>
    <property type="evidence" value="ECO:0007669"/>
    <property type="project" value="TreeGrafter"/>
</dbReference>
<feature type="domain" description="Autophagy protein ATG17-like" evidence="7">
    <location>
        <begin position="150"/>
        <end position="486"/>
    </location>
</feature>
<evidence type="ECO:0000313" key="9">
    <source>
        <dbReference type="EMBL" id="CAA7398645.1"/>
    </source>
</evidence>
<dbReference type="Pfam" id="PF10377">
    <property type="entry name" value="ATG11"/>
    <property type="match status" value="1"/>
</dbReference>
<evidence type="ECO:0000256" key="4">
    <source>
        <dbReference type="ARBA" id="ARBA00023054"/>
    </source>
</evidence>
<name>A0A7I8KNW2_SPIIN</name>
<dbReference type="Proteomes" id="UP000663760">
    <property type="component" value="Chromosome 6"/>
</dbReference>
<accession>A0A7I8KNW2</accession>
<dbReference type="CDD" id="cd17039">
    <property type="entry name" value="Ubl_ubiquitin_like"/>
    <property type="match status" value="1"/>
</dbReference>
<dbReference type="PANTHER" id="PTHR13222">
    <property type="entry name" value="RB1-INDUCIBLE COILED-COIL"/>
    <property type="match status" value="1"/>
</dbReference>
<evidence type="ECO:0000256" key="5">
    <source>
        <dbReference type="SAM" id="Coils"/>
    </source>
</evidence>
<feature type="coiled-coil region" evidence="5">
    <location>
        <begin position="998"/>
        <end position="1025"/>
    </location>
</feature>
<dbReference type="Pfam" id="PF04108">
    <property type="entry name" value="ATG17_like"/>
    <property type="match status" value="1"/>
</dbReference>
<feature type="domain" description="Autophagy-related protein 11 C-terminal" evidence="8">
    <location>
        <begin position="983"/>
        <end position="1136"/>
    </location>
</feature>
<keyword evidence="3" id="KW-0072">Autophagy</keyword>
<evidence type="ECO:0000256" key="1">
    <source>
        <dbReference type="ARBA" id="ARBA00022448"/>
    </source>
</evidence>
<dbReference type="GO" id="GO:0019901">
    <property type="term" value="F:protein kinase binding"/>
    <property type="evidence" value="ECO:0007669"/>
    <property type="project" value="TreeGrafter"/>
</dbReference>
<reference evidence="9" key="1">
    <citation type="submission" date="2020-02" db="EMBL/GenBank/DDBJ databases">
        <authorList>
            <person name="Scholz U."/>
            <person name="Mascher M."/>
            <person name="Fiebig A."/>
        </authorList>
    </citation>
    <scope>NUCLEOTIDE SEQUENCE</scope>
</reference>
<feature type="compositionally biased region" description="Low complexity" evidence="6">
    <location>
        <begin position="810"/>
        <end position="820"/>
    </location>
</feature>
<dbReference type="EMBL" id="LR746269">
    <property type="protein sequence ID" value="CAA7398645.1"/>
    <property type="molecule type" value="Genomic_DNA"/>
</dbReference>
<dbReference type="GO" id="GO:0015031">
    <property type="term" value="P:protein transport"/>
    <property type="evidence" value="ECO:0007669"/>
    <property type="project" value="UniProtKB-KW"/>
</dbReference>
<dbReference type="AlphaFoldDB" id="A0A7I8KNW2"/>
<feature type="compositionally biased region" description="Basic and acidic residues" evidence="6">
    <location>
        <begin position="673"/>
        <end position="684"/>
    </location>
</feature>
<feature type="coiled-coil region" evidence="5">
    <location>
        <begin position="631"/>
        <end position="658"/>
    </location>
</feature>
<dbReference type="GO" id="GO:1990316">
    <property type="term" value="C:Atg1/ULK1 kinase complex"/>
    <property type="evidence" value="ECO:0007669"/>
    <property type="project" value="TreeGrafter"/>
</dbReference>
<dbReference type="OrthoDB" id="447953at2759"/>
<organism evidence="9 10">
    <name type="scientific">Spirodela intermedia</name>
    <name type="common">Intermediate duckweed</name>
    <dbReference type="NCBI Taxonomy" id="51605"/>
    <lineage>
        <taxon>Eukaryota</taxon>
        <taxon>Viridiplantae</taxon>
        <taxon>Streptophyta</taxon>
        <taxon>Embryophyta</taxon>
        <taxon>Tracheophyta</taxon>
        <taxon>Spermatophyta</taxon>
        <taxon>Magnoliopsida</taxon>
        <taxon>Liliopsida</taxon>
        <taxon>Araceae</taxon>
        <taxon>Lemnoideae</taxon>
        <taxon>Spirodela</taxon>
    </lineage>
</organism>
<proteinExistence type="predicted"/>
<dbReference type="GO" id="GO:0000422">
    <property type="term" value="P:autophagy of mitochondrion"/>
    <property type="evidence" value="ECO:0007669"/>
    <property type="project" value="TreeGrafter"/>
</dbReference>
<protein>
    <submittedName>
        <fullName evidence="9">Uncharacterized protein</fullName>
    </submittedName>
</protein>
<feature type="region of interest" description="Disordered" evidence="6">
    <location>
        <begin position="659"/>
        <end position="820"/>
    </location>
</feature>
<evidence type="ECO:0000256" key="2">
    <source>
        <dbReference type="ARBA" id="ARBA00022927"/>
    </source>
</evidence>
<evidence type="ECO:0000313" key="10">
    <source>
        <dbReference type="Proteomes" id="UP000663760"/>
    </source>
</evidence>
<dbReference type="Gene3D" id="3.10.20.90">
    <property type="entry name" value="Phosphatidylinositol 3-kinase Catalytic Subunit, Chain A, domain 1"/>
    <property type="match status" value="1"/>
</dbReference>
<dbReference type="InterPro" id="IPR040040">
    <property type="entry name" value="ATG11"/>
</dbReference>
<evidence type="ECO:0000259" key="8">
    <source>
        <dbReference type="Pfam" id="PF10377"/>
    </source>
</evidence>